<comment type="subcellular location">
    <subcellularLocation>
        <location evidence="1">Membrane</location>
        <topology evidence="1">Multi-pass membrane protein</topology>
    </subcellularLocation>
</comment>
<feature type="transmembrane region" description="Helical" evidence="5">
    <location>
        <begin position="6"/>
        <end position="24"/>
    </location>
</feature>
<feature type="transmembrane region" description="Helical" evidence="5">
    <location>
        <begin position="31"/>
        <end position="48"/>
    </location>
</feature>
<gene>
    <name evidence="6" type="ORF">MNB_SV-8-33</name>
</gene>
<evidence type="ECO:0000256" key="3">
    <source>
        <dbReference type="ARBA" id="ARBA00022989"/>
    </source>
</evidence>
<sequence length="212" mass="22790">MIDFNYFDITIGAIILILGIKGFMNGFIKEVFGLVGLVGGVYFASRLAGDAATFIDSNFLHLENTALLKLLGFLTILIIIWLSATILGSIFSKLTSASGLGFLNRLFGFIAGGGKYFLIFALIVTALSNVTLVKDNLGKYVKGSILYPYLKAAGSSIINIDPATLGLKKSNTTEVLKEVANLNEKNSTVAIKTENNTTVQKNLDRNKSVSGH</sequence>
<accession>A0A1W1BIQ5</accession>
<name>A0A1W1BIQ5_9ZZZZ</name>
<dbReference type="GO" id="GO:0016020">
    <property type="term" value="C:membrane"/>
    <property type="evidence" value="ECO:0007669"/>
    <property type="project" value="UniProtKB-SubCell"/>
</dbReference>
<evidence type="ECO:0000313" key="6">
    <source>
        <dbReference type="EMBL" id="SFV53341.1"/>
    </source>
</evidence>
<evidence type="ECO:0000256" key="1">
    <source>
        <dbReference type="ARBA" id="ARBA00004141"/>
    </source>
</evidence>
<dbReference type="EMBL" id="FPHD01000021">
    <property type="protein sequence ID" value="SFV53341.1"/>
    <property type="molecule type" value="Genomic_DNA"/>
</dbReference>
<dbReference type="PANTHER" id="PTHR36926">
    <property type="entry name" value="COLICIN V PRODUCTION PROTEIN"/>
    <property type="match status" value="1"/>
</dbReference>
<keyword evidence="3 5" id="KW-1133">Transmembrane helix</keyword>
<dbReference type="Pfam" id="PF02674">
    <property type="entry name" value="Colicin_V"/>
    <property type="match status" value="1"/>
</dbReference>
<keyword evidence="4 5" id="KW-0472">Membrane</keyword>
<evidence type="ECO:0000256" key="5">
    <source>
        <dbReference type="SAM" id="Phobius"/>
    </source>
</evidence>
<dbReference type="GO" id="GO:0009403">
    <property type="term" value="P:toxin biosynthetic process"/>
    <property type="evidence" value="ECO:0007669"/>
    <property type="project" value="InterPro"/>
</dbReference>
<dbReference type="InterPro" id="IPR003825">
    <property type="entry name" value="Colicin-V_CvpA"/>
</dbReference>
<organism evidence="6">
    <name type="scientific">hydrothermal vent metagenome</name>
    <dbReference type="NCBI Taxonomy" id="652676"/>
    <lineage>
        <taxon>unclassified sequences</taxon>
        <taxon>metagenomes</taxon>
        <taxon>ecological metagenomes</taxon>
    </lineage>
</organism>
<evidence type="ECO:0000256" key="2">
    <source>
        <dbReference type="ARBA" id="ARBA00022692"/>
    </source>
</evidence>
<feature type="transmembrane region" description="Helical" evidence="5">
    <location>
        <begin position="103"/>
        <end position="127"/>
    </location>
</feature>
<dbReference type="AlphaFoldDB" id="A0A1W1BIQ5"/>
<evidence type="ECO:0000256" key="4">
    <source>
        <dbReference type="ARBA" id="ARBA00023136"/>
    </source>
</evidence>
<feature type="transmembrane region" description="Helical" evidence="5">
    <location>
        <begin position="68"/>
        <end position="91"/>
    </location>
</feature>
<proteinExistence type="predicted"/>
<reference evidence="6" key="1">
    <citation type="submission" date="2016-10" db="EMBL/GenBank/DDBJ databases">
        <authorList>
            <person name="de Groot N.N."/>
        </authorList>
    </citation>
    <scope>NUCLEOTIDE SEQUENCE</scope>
</reference>
<dbReference type="InterPro" id="IPR052719">
    <property type="entry name" value="CvpA-like"/>
</dbReference>
<dbReference type="PANTHER" id="PTHR36926:SF1">
    <property type="entry name" value="COLICIN V PRODUCTION PROTEIN"/>
    <property type="match status" value="1"/>
</dbReference>
<keyword evidence="2 5" id="KW-0812">Transmembrane</keyword>
<protein>
    <submittedName>
        <fullName evidence="6">Colicin V production protein</fullName>
    </submittedName>
</protein>